<keyword evidence="4 8" id="KW-0521">NADP</keyword>
<evidence type="ECO:0000256" key="6">
    <source>
        <dbReference type="ARBA" id="ARBA00023244"/>
    </source>
</evidence>
<comment type="domain">
    <text evidence="8">Possesses an unusual extended V-shaped dimeric structure with each monomer consisting of three distinct domains arranged along a curved 'spinal' alpha-helix. The N-terminal catalytic domain specifically recognizes the glutamate moiety of the substrate. The second domain is the NADPH-binding domain, and the third C-terminal domain is responsible for dimerization.</text>
</comment>
<protein>
    <recommendedName>
        <fullName evidence="3 8">Glutamyl-tRNA reductase</fullName>
        <shortName evidence="8">GluTR</shortName>
        <ecNumber evidence="3 8">1.2.1.70</ecNumber>
    </recommendedName>
</protein>
<organism evidence="13 14">
    <name type="scientific">Georgenia halotolerans</name>
    <dbReference type="NCBI Taxonomy" id="3028317"/>
    <lineage>
        <taxon>Bacteria</taxon>
        <taxon>Bacillati</taxon>
        <taxon>Actinomycetota</taxon>
        <taxon>Actinomycetes</taxon>
        <taxon>Micrococcales</taxon>
        <taxon>Bogoriellaceae</taxon>
        <taxon>Georgenia</taxon>
    </lineage>
</organism>
<sequence>MAALLLISAHHHDVDLADVEALSVGAEGLPAALAGGAVRGVVTLATCNRLEVYVETDDVATAVPAVHRAVAAASGVEPERAAALLRQVDERDAVAHLFAVAAGLDSMVVGEREITGQVRRALQAARRDGTASPLLERLFQHAARTAREVALGTDLARAGRSVVSVALDLAAAHAERCSRDVERPPQDPATGPVPRAALDGTRALLVGTGSYAGASLAALRERGCTEVVVWSASDRAPDFAARHGIEALPSERLLDGLTTADLVLTCRGTGATVLDVDLVDRAMRRRSGPDPLVVLDLALHRDVDPAVAGLEDVVHLDLATVRQHTPEATAVEIERARALVDGGVRRFHDDVAARAMDRAVVALREHVEAAVADELARLPAGQAVPADRVERALRRLAARLTHEPTVRARSAGREGRAAEHLEALEQALGLGVRPDAPSDADASVGTGSPADAASPVGADRYVAGSPVDADAPVAPDAVPDTWIPADVPADLRGPRP</sequence>
<evidence type="ECO:0000259" key="10">
    <source>
        <dbReference type="Pfam" id="PF00745"/>
    </source>
</evidence>
<dbReference type="InterPro" id="IPR015896">
    <property type="entry name" value="4pyrrol_synth_GluRdtase_dimer"/>
</dbReference>
<comment type="pathway">
    <text evidence="1 8">Porphyrin-containing compound metabolism; protoporphyrin-IX biosynthesis; 5-aminolevulinate from L-glutamyl-tRNA(Glu): step 1/2.</text>
</comment>
<dbReference type="InterPro" id="IPR000343">
    <property type="entry name" value="4pyrrol_synth_GluRdtase"/>
</dbReference>
<dbReference type="InterPro" id="IPR036291">
    <property type="entry name" value="NAD(P)-bd_dom_sf"/>
</dbReference>
<accession>A0ABT5TZJ4</accession>
<feature type="active site" description="Nucleophile" evidence="8">
    <location>
        <position position="47"/>
    </location>
</feature>
<name>A0ABT5TZJ4_9MICO</name>
<comment type="caution">
    <text evidence="13">The sequence shown here is derived from an EMBL/GenBank/DDBJ whole genome shotgun (WGS) entry which is preliminary data.</text>
</comment>
<dbReference type="Pfam" id="PF01488">
    <property type="entry name" value="Shikimate_DH"/>
    <property type="match status" value="1"/>
</dbReference>
<feature type="site" description="Important for activity" evidence="8">
    <location>
        <position position="96"/>
    </location>
</feature>
<feature type="compositionally biased region" description="Low complexity" evidence="9">
    <location>
        <begin position="466"/>
        <end position="480"/>
    </location>
</feature>
<evidence type="ECO:0000259" key="12">
    <source>
        <dbReference type="Pfam" id="PF05201"/>
    </source>
</evidence>
<dbReference type="NCBIfam" id="NF000750">
    <property type="entry name" value="PRK00045.3-4"/>
    <property type="match status" value="1"/>
</dbReference>
<dbReference type="SUPFAM" id="SSF51735">
    <property type="entry name" value="NAD(P)-binding Rossmann-fold domains"/>
    <property type="match status" value="1"/>
</dbReference>
<dbReference type="Pfam" id="PF00745">
    <property type="entry name" value="GlutR_dimer"/>
    <property type="match status" value="1"/>
</dbReference>
<dbReference type="Gene3D" id="3.40.50.720">
    <property type="entry name" value="NAD(P)-binding Rossmann-like Domain"/>
    <property type="match status" value="1"/>
</dbReference>
<feature type="domain" description="Quinate/shikimate 5-dehydrogenase/glutamyl-tRNA reductase" evidence="11">
    <location>
        <begin position="198"/>
        <end position="318"/>
    </location>
</feature>
<dbReference type="InterPro" id="IPR006151">
    <property type="entry name" value="Shikm_DH/Glu-tRNA_Rdtase"/>
</dbReference>
<feature type="region of interest" description="Disordered" evidence="9">
    <location>
        <begin position="432"/>
        <end position="496"/>
    </location>
</feature>
<feature type="domain" description="Tetrapyrrole biosynthesis glutamyl-tRNA reductase dimerisation" evidence="10">
    <location>
        <begin position="335"/>
        <end position="430"/>
    </location>
</feature>
<dbReference type="PROSITE" id="PS00747">
    <property type="entry name" value="GLUTR"/>
    <property type="match status" value="1"/>
</dbReference>
<dbReference type="Pfam" id="PF05201">
    <property type="entry name" value="GlutR_N"/>
    <property type="match status" value="1"/>
</dbReference>
<feature type="binding site" evidence="8">
    <location>
        <position position="117"/>
    </location>
    <ligand>
        <name>substrate</name>
    </ligand>
</feature>
<dbReference type="PIRSF" id="PIRSF000445">
    <property type="entry name" value="4pyrrol_synth_GluRdtase"/>
    <property type="match status" value="1"/>
</dbReference>
<comment type="function">
    <text evidence="8">Catalyzes the NADPH-dependent reduction of glutamyl-tRNA(Glu) to glutamate 1-semialdehyde (GSA).</text>
</comment>
<dbReference type="EMBL" id="JARACI010000950">
    <property type="protein sequence ID" value="MDD9206679.1"/>
    <property type="molecule type" value="Genomic_DNA"/>
</dbReference>
<dbReference type="InterPro" id="IPR036453">
    <property type="entry name" value="GluRdtase_dimer_dom_sf"/>
</dbReference>
<evidence type="ECO:0000313" key="13">
    <source>
        <dbReference type="EMBL" id="MDD9206679.1"/>
    </source>
</evidence>
<feature type="binding site" evidence="8">
    <location>
        <begin position="46"/>
        <end position="49"/>
    </location>
    <ligand>
        <name>substrate</name>
    </ligand>
</feature>
<feature type="binding site" evidence="8">
    <location>
        <begin position="207"/>
        <end position="212"/>
    </location>
    <ligand>
        <name>NADP(+)</name>
        <dbReference type="ChEBI" id="CHEBI:58349"/>
    </ligand>
</feature>
<feature type="binding site" evidence="8">
    <location>
        <position position="106"/>
    </location>
    <ligand>
        <name>substrate</name>
    </ligand>
</feature>
<proteinExistence type="inferred from homology"/>
<dbReference type="HAMAP" id="MF_00087">
    <property type="entry name" value="Glu_tRNA_reductase"/>
    <property type="match status" value="1"/>
</dbReference>
<evidence type="ECO:0000256" key="3">
    <source>
        <dbReference type="ARBA" id="ARBA00012970"/>
    </source>
</evidence>
<evidence type="ECO:0000256" key="1">
    <source>
        <dbReference type="ARBA" id="ARBA00005059"/>
    </source>
</evidence>
<dbReference type="GO" id="GO:0008883">
    <property type="term" value="F:glutamyl-tRNA reductase activity"/>
    <property type="evidence" value="ECO:0007669"/>
    <property type="project" value="UniProtKB-EC"/>
</dbReference>
<dbReference type="Proteomes" id="UP001165561">
    <property type="component" value="Unassembled WGS sequence"/>
</dbReference>
<evidence type="ECO:0000313" key="14">
    <source>
        <dbReference type="Proteomes" id="UP001165561"/>
    </source>
</evidence>
<keyword evidence="6 8" id="KW-0627">Porphyrin biosynthesis</keyword>
<evidence type="ECO:0000256" key="9">
    <source>
        <dbReference type="SAM" id="MobiDB-lite"/>
    </source>
</evidence>
<evidence type="ECO:0000256" key="8">
    <source>
        <dbReference type="HAMAP-Rule" id="MF_00087"/>
    </source>
</evidence>
<evidence type="ECO:0000256" key="5">
    <source>
        <dbReference type="ARBA" id="ARBA00023002"/>
    </source>
</evidence>
<dbReference type="EC" id="1.2.1.70" evidence="3 8"/>
<dbReference type="InterPro" id="IPR036343">
    <property type="entry name" value="GluRdtase_N_sf"/>
</dbReference>
<gene>
    <name evidence="8" type="primary">hemA</name>
    <name evidence="13" type="ORF">PU560_09405</name>
</gene>
<comment type="miscellaneous">
    <text evidence="8">During catalysis, the active site Cys acts as a nucleophile attacking the alpha-carbonyl group of tRNA-bound glutamate with the formation of a thioester intermediate between enzyme and glutamate, and the concomitant release of tRNA(Glu). The thioester intermediate is finally reduced by direct hydride transfer from NADPH, to form the product GSA.</text>
</comment>
<comment type="subunit">
    <text evidence="8">Homodimer.</text>
</comment>
<keyword evidence="14" id="KW-1185">Reference proteome</keyword>
<evidence type="ECO:0000256" key="2">
    <source>
        <dbReference type="ARBA" id="ARBA00005916"/>
    </source>
</evidence>
<feature type="binding site" evidence="8">
    <location>
        <begin position="111"/>
        <end position="113"/>
    </location>
    <ligand>
        <name>substrate</name>
    </ligand>
</feature>
<feature type="domain" description="Glutamyl-tRNA reductase N-terminal" evidence="12">
    <location>
        <begin position="7"/>
        <end position="150"/>
    </location>
</feature>
<comment type="similarity">
    <text evidence="2 8">Belongs to the glutamyl-tRNA reductase family.</text>
</comment>
<dbReference type="SUPFAM" id="SSF69742">
    <property type="entry name" value="Glutamyl tRNA-reductase catalytic, N-terminal domain"/>
    <property type="match status" value="1"/>
</dbReference>
<reference evidence="13" key="1">
    <citation type="submission" date="2023-02" db="EMBL/GenBank/DDBJ databases">
        <title>Georgenia sp.10Sc9-8, isolated from a soil sample collected from the Taklamakan desert.</title>
        <authorList>
            <person name="Liu S."/>
        </authorList>
    </citation>
    <scope>NUCLEOTIDE SEQUENCE</scope>
    <source>
        <strain evidence="13">10Sc9-8</strain>
    </source>
</reference>
<dbReference type="Gene3D" id="3.30.460.30">
    <property type="entry name" value="Glutamyl-tRNA reductase, N-terminal domain"/>
    <property type="match status" value="1"/>
</dbReference>
<dbReference type="InterPro" id="IPR018214">
    <property type="entry name" value="GluRdtase_CS"/>
</dbReference>
<comment type="catalytic activity">
    <reaction evidence="7 8">
        <text>(S)-4-amino-5-oxopentanoate + tRNA(Glu) + NADP(+) = L-glutamyl-tRNA(Glu) + NADPH + H(+)</text>
        <dbReference type="Rhea" id="RHEA:12344"/>
        <dbReference type="Rhea" id="RHEA-COMP:9663"/>
        <dbReference type="Rhea" id="RHEA-COMP:9680"/>
        <dbReference type="ChEBI" id="CHEBI:15378"/>
        <dbReference type="ChEBI" id="CHEBI:57501"/>
        <dbReference type="ChEBI" id="CHEBI:57783"/>
        <dbReference type="ChEBI" id="CHEBI:58349"/>
        <dbReference type="ChEBI" id="CHEBI:78442"/>
        <dbReference type="ChEBI" id="CHEBI:78520"/>
        <dbReference type="EC" id="1.2.1.70"/>
    </reaction>
</comment>
<dbReference type="InterPro" id="IPR015895">
    <property type="entry name" value="4pyrrol_synth_GluRdtase_N"/>
</dbReference>
<evidence type="ECO:0000256" key="4">
    <source>
        <dbReference type="ARBA" id="ARBA00022857"/>
    </source>
</evidence>
<evidence type="ECO:0000256" key="7">
    <source>
        <dbReference type="ARBA" id="ARBA00047464"/>
    </source>
</evidence>
<dbReference type="PANTHER" id="PTHR43013">
    <property type="entry name" value="GLUTAMYL-TRNA REDUCTASE"/>
    <property type="match status" value="1"/>
</dbReference>
<keyword evidence="5 8" id="KW-0560">Oxidoreductase</keyword>
<evidence type="ECO:0000259" key="11">
    <source>
        <dbReference type="Pfam" id="PF01488"/>
    </source>
</evidence>
<dbReference type="SUPFAM" id="SSF69075">
    <property type="entry name" value="Glutamyl tRNA-reductase dimerization domain"/>
    <property type="match status" value="1"/>
</dbReference>
<dbReference type="PANTHER" id="PTHR43013:SF1">
    <property type="entry name" value="GLUTAMYL-TRNA REDUCTASE"/>
    <property type="match status" value="1"/>
</dbReference>